<dbReference type="InterPro" id="IPR018146">
    <property type="entry name" value="Glyoxalase_1_CS"/>
</dbReference>
<name>A0A370DLW0_9GAMM</name>
<comment type="caution">
    <text evidence="12">The sequence shown here is derived from an EMBL/GenBank/DDBJ whole genome shotgun (WGS) entry which is preliminary data.</text>
</comment>
<comment type="function">
    <text evidence="10">Catalyzes the conversion of hemimercaptal, formed from methylglyoxal and glutathione, to S-lactoylglutathione.</text>
</comment>
<dbReference type="Proteomes" id="UP000254266">
    <property type="component" value="Unassembled WGS sequence"/>
</dbReference>
<dbReference type="PROSITE" id="PS00934">
    <property type="entry name" value="GLYOXALASE_I_1"/>
    <property type="match status" value="1"/>
</dbReference>
<dbReference type="PROSITE" id="PS51819">
    <property type="entry name" value="VOC"/>
    <property type="match status" value="1"/>
</dbReference>
<dbReference type="PROSITE" id="PS00935">
    <property type="entry name" value="GLYOXALASE_I_2"/>
    <property type="match status" value="1"/>
</dbReference>
<evidence type="ECO:0000256" key="5">
    <source>
        <dbReference type="ARBA" id="ARBA00022723"/>
    </source>
</evidence>
<dbReference type="Gene3D" id="3.10.180.10">
    <property type="entry name" value="2,3-Dihydroxybiphenyl 1,2-Dioxygenase, domain 1"/>
    <property type="match status" value="1"/>
</dbReference>
<evidence type="ECO:0000313" key="13">
    <source>
        <dbReference type="Proteomes" id="UP000254266"/>
    </source>
</evidence>
<dbReference type="InterPro" id="IPR029068">
    <property type="entry name" value="Glyas_Bleomycin-R_OHBP_Dase"/>
</dbReference>
<dbReference type="InterPro" id="IPR004360">
    <property type="entry name" value="Glyas_Fos-R_dOase_dom"/>
</dbReference>
<feature type="binding site" evidence="9">
    <location>
        <position position="75"/>
    </location>
    <ligand>
        <name>Zn(2+)</name>
        <dbReference type="ChEBI" id="CHEBI:29105"/>
        <note>ligand shared between dimeric partners</note>
    </ligand>
</feature>
<dbReference type="PANTHER" id="PTHR46036:SF5">
    <property type="entry name" value="LACTOYLGLUTATHIONE LYASE"/>
    <property type="match status" value="1"/>
</dbReference>
<feature type="active site" description="Proton donor/acceptor" evidence="8">
    <location>
        <position position="123"/>
    </location>
</feature>
<keyword evidence="5 9" id="KW-0479">Metal-binding</keyword>
<evidence type="ECO:0000256" key="6">
    <source>
        <dbReference type="ARBA" id="ARBA00023239"/>
    </source>
</evidence>
<evidence type="ECO:0000256" key="10">
    <source>
        <dbReference type="RuleBase" id="RU361179"/>
    </source>
</evidence>
<feature type="binding site" evidence="9">
    <location>
        <position position="57"/>
    </location>
    <ligand>
        <name>Zn(2+)</name>
        <dbReference type="ChEBI" id="CHEBI:29105"/>
        <note>ligand shared between dimeric partners</note>
    </ligand>
</feature>
<comment type="cofactor">
    <cofactor evidence="9">
        <name>Zn(2+)</name>
        <dbReference type="ChEBI" id="CHEBI:29105"/>
    </cofactor>
    <text evidence="9">Binds 1 zinc ion per subunit. In the homodimer, two zinc ions are bound between subunits.</text>
</comment>
<dbReference type="SUPFAM" id="SSF54593">
    <property type="entry name" value="Glyoxalase/Bleomycin resistance protein/Dihydroxybiphenyl dioxygenase"/>
    <property type="match status" value="1"/>
</dbReference>
<feature type="binding site" evidence="9">
    <location>
        <position position="123"/>
    </location>
    <ligand>
        <name>Zn(2+)</name>
        <dbReference type="ChEBI" id="CHEBI:29105"/>
        <note>ligand shared between dimeric partners</note>
    </ligand>
</feature>
<comment type="similarity">
    <text evidence="2 10">Belongs to the glyoxalase I family.</text>
</comment>
<dbReference type="GO" id="GO:0004462">
    <property type="term" value="F:lactoylglutathione lyase activity"/>
    <property type="evidence" value="ECO:0007669"/>
    <property type="project" value="UniProtKB-UniRule"/>
</dbReference>
<evidence type="ECO:0000259" key="11">
    <source>
        <dbReference type="PROSITE" id="PS51819"/>
    </source>
</evidence>
<keyword evidence="6 10" id="KW-0456">Lyase</keyword>
<evidence type="ECO:0000313" key="12">
    <source>
        <dbReference type="EMBL" id="RDH85899.1"/>
    </source>
</evidence>
<dbReference type="GO" id="GO:0019243">
    <property type="term" value="P:methylglyoxal catabolic process to D-lactate via S-lactoyl-glutathione"/>
    <property type="evidence" value="ECO:0007669"/>
    <property type="project" value="TreeGrafter"/>
</dbReference>
<comment type="catalytic activity">
    <reaction evidence="7 10">
        <text>(R)-S-lactoylglutathione = methylglyoxal + glutathione</text>
        <dbReference type="Rhea" id="RHEA:19069"/>
        <dbReference type="ChEBI" id="CHEBI:17158"/>
        <dbReference type="ChEBI" id="CHEBI:57474"/>
        <dbReference type="ChEBI" id="CHEBI:57925"/>
        <dbReference type="EC" id="4.4.1.5"/>
    </reaction>
</comment>
<dbReference type="NCBIfam" id="TIGR00068">
    <property type="entry name" value="glyox_I"/>
    <property type="match status" value="1"/>
</dbReference>
<evidence type="ECO:0000256" key="8">
    <source>
        <dbReference type="PIRSR" id="PIRSR604361-1"/>
    </source>
</evidence>
<organism evidence="12 13">
    <name type="scientific">endosymbiont of Galathealinum brachiosum</name>
    <dbReference type="NCBI Taxonomy" id="2200906"/>
    <lineage>
        <taxon>Bacteria</taxon>
        <taxon>Pseudomonadati</taxon>
        <taxon>Pseudomonadota</taxon>
        <taxon>Gammaproteobacteria</taxon>
        <taxon>sulfur-oxidizing symbionts</taxon>
    </lineage>
</organism>
<gene>
    <name evidence="12" type="primary">gloA</name>
    <name evidence="12" type="ORF">DIZ80_00020</name>
</gene>
<evidence type="ECO:0000256" key="1">
    <source>
        <dbReference type="ARBA" id="ARBA00005008"/>
    </source>
</evidence>
<evidence type="ECO:0000256" key="7">
    <source>
        <dbReference type="ARBA" id="ARBA00048273"/>
    </source>
</evidence>
<dbReference type="EMBL" id="QFXC01000002">
    <property type="protein sequence ID" value="RDH85899.1"/>
    <property type="molecule type" value="Genomic_DNA"/>
</dbReference>
<protein>
    <recommendedName>
        <fullName evidence="3 10">Lactoylglutathione lyase</fullName>
        <ecNumber evidence="3 10">4.4.1.5</ecNumber>
    </recommendedName>
    <alternativeName>
        <fullName evidence="10">Glyoxalase I</fullName>
    </alternativeName>
</protein>
<dbReference type="InterPro" id="IPR004361">
    <property type="entry name" value="Glyoxalase_1"/>
</dbReference>
<evidence type="ECO:0000256" key="9">
    <source>
        <dbReference type="PIRSR" id="PIRSR604361-3"/>
    </source>
</evidence>
<accession>A0A370DLW0</accession>
<sequence length="128" mass="14506">MKRILHTMLRVSDLDNSIKFYTEIMGMKLLRTLEQSEEDYTLVFLGYGAEINTAVLELTYNHGVTEYNMGNAYGHIAVSVENIVEESRCIKEKGGEFSLEVTPLNGSNELIAFVVDPDGYQIELIEHK</sequence>
<comment type="cofactor">
    <cofactor evidence="10">
        <name>Ni(2+)</name>
        <dbReference type="ChEBI" id="CHEBI:49786"/>
    </cofactor>
    <text evidence="10">Binds 1 nickel ion per subunit.</text>
</comment>
<dbReference type="AlphaFoldDB" id="A0A370DLW0"/>
<proteinExistence type="inferred from homology"/>
<dbReference type="GO" id="GO:0046872">
    <property type="term" value="F:metal ion binding"/>
    <property type="evidence" value="ECO:0007669"/>
    <property type="project" value="UniProtKB-UniRule"/>
</dbReference>
<feature type="domain" description="VOC" evidence="11">
    <location>
        <begin position="3"/>
        <end position="127"/>
    </location>
</feature>
<evidence type="ECO:0000256" key="2">
    <source>
        <dbReference type="ARBA" id="ARBA00010363"/>
    </source>
</evidence>
<dbReference type="GO" id="GO:0005737">
    <property type="term" value="C:cytoplasm"/>
    <property type="evidence" value="ECO:0007669"/>
    <property type="project" value="TreeGrafter"/>
</dbReference>
<dbReference type="EC" id="4.4.1.5" evidence="3 10"/>
<evidence type="ECO:0000256" key="4">
    <source>
        <dbReference type="ARBA" id="ARBA00022596"/>
    </source>
</evidence>
<keyword evidence="13" id="KW-1185">Reference proteome</keyword>
<dbReference type="Pfam" id="PF00903">
    <property type="entry name" value="Glyoxalase"/>
    <property type="match status" value="1"/>
</dbReference>
<comment type="pathway">
    <text evidence="1 10">Secondary metabolite metabolism; methylglyoxal degradation; (R)-lactate from methylglyoxal: step 1/2.</text>
</comment>
<dbReference type="UniPathway" id="UPA00619">
    <property type="reaction ID" value="UER00675"/>
</dbReference>
<reference evidence="12 13" key="1">
    <citation type="journal article" date="2018" name="ISME J.">
        <title>Endosymbiont genomes yield clues of tubeworm success.</title>
        <authorList>
            <person name="Li Y."/>
            <person name="Liles M.R."/>
            <person name="Halanych K.M."/>
        </authorList>
    </citation>
    <scope>NUCLEOTIDE SEQUENCE [LARGE SCALE GENOMIC DNA]</scope>
    <source>
        <strain evidence="12">A1464</strain>
    </source>
</reference>
<evidence type="ECO:0000256" key="3">
    <source>
        <dbReference type="ARBA" id="ARBA00012081"/>
    </source>
</evidence>
<keyword evidence="4 10" id="KW-0533">Nickel</keyword>
<dbReference type="PANTHER" id="PTHR46036">
    <property type="entry name" value="LACTOYLGLUTATHIONE LYASE"/>
    <property type="match status" value="1"/>
</dbReference>
<dbReference type="InterPro" id="IPR037523">
    <property type="entry name" value="VOC_core"/>
</dbReference>
<keyword evidence="9" id="KW-0862">Zinc</keyword>